<keyword evidence="3" id="KW-0862">Zinc</keyword>
<gene>
    <name evidence="5" type="ORF">EEDITHA_LOCUS2214</name>
</gene>
<proteinExistence type="predicted"/>
<organism evidence="5 6">
    <name type="scientific">Euphydryas editha</name>
    <name type="common">Edith's checkerspot</name>
    <dbReference type="NCBI Taxonomy" id="104508"/>
    <lineage>
        <taxon>Eukaryota</taxon>
        <taxon>Metazoa</taxon>
        <taxon>Ecdysozoa</taxon>
        <taxon>Arthropoda</taxon>
        <taxon>Hexapoda</taxon>
        <taxon>Insecta</taxon>
        <taxon>Pterygota</taxon>
        <taxon>Neoptera</taxon>
        <taxon>Endopterygota</taxon>
        <taxon>Lepidoptera</taxon>
        <taxon>Glossata</taxon>
        <taxon>Ditrysia</taxon>
        <taxon>Papilionoidea</taxon>
        <taxon>Nymphalidae</taxon>
        <taxon>Nymphalinae</taxon>
        <taxon>Euphydryas</taxon>
    </lineage>
</organism>
<evidence type="ECO:0000256" key="1">
    <source>
        <dbReference type="ARBA" id="ARBA00022723"/>
    </source>
</evidence>
<evidence type="ECO:0000256" key="3">
    <source>
        <dbReference type="ARBA" id="ARBA00022833"/>
    </source>
</evidence>
<dbReference type="AlphaFoldDB" id="A0AAU9TF84"/>
<accession>A0AAU9TF84</accession>
<name>A0AAU9TF84_EUPED</name>
<dbReference type="EMBL" id="CAKOGL010000004">
    <property type="protein sequence ID" value="CAH2085771.1"/>
    <property type="molecule type" value="Genomic_DNA"/>
</dbReference>
<keyword evidence="2" id="KW-0863">Zinc-finger</keyword>
<comment type="caution">
    <text evidence="5">The sequence shown here is derived from an EMBL/GenBank/DDBJ whole genome shotgun (WGS) entry which is preliminary data.</text>
</comment>
<protein>
    <recommendedName>
        <fullName evidence="4">FLYWCH-type domain-containing protein</fullName>
    </recommendedName>
</protein>
<reference evidence="5" key="1">
    <citation type="submission" date="2022-03" db="EMBL/GenBank/DDBJ databases">
        <authorList>
            <person name="Tunstrom K."/>
        </authorList>
    </citation>
    <scope>NUCLEOTIDE SEQUENCE</scope>
</reference>
<evidence type="ECO:0000313" key="6">
    <source>
        <dbReference type="Proteomes" id="UP001153954"/>
    </source>
</evidence>
<evidence type="ECO:0000313" key="5">
    <source>
        <dbReference type="EMBL" id="CAH2085771.1"/>
    </source>
</evidence>
<dbReference type="GO" id="GO:0008270">
    <property type="term" value="F:zinc ion binding"/>
    <property type="evidence" value="ECO:0007669"/>
    <property type="project" value="UniProtKB-KW"/>
</dbReference>
<dbReference type="Proteomes" id="UP001153954">
    <property type="component" value="Unassembled WGS sequence"/>
</dbReference>
<keyword evidence="1" id="KW-0479">Metal-binding</keyword>
<dbReference type="Pfam" id="PF04500">
    <property type="entry name" value="FLYWCH"/>
    <property type="match status" value="1"/>
</dbReference>
<dbReference type="InterPro" id="IPR007588">
    <property type="entry name" value="Znf_FLYWCH"/>
</dbReference>
<feature type="domain" description="FLYWCH-type" evidence="4">
    <location>
        <begin position="90"/>
        <end position="146"/>
    </location>
</feature>
<keyword evidence="6" id="KW-1185">Reference proteome</keyword>
<dbReference type="Gene3D" id="2.20.25.240">
    <property type="match status" value="1"/>
</dbReference>
<evidence type="ECO:0000256" key="2">
    <source>
        <dbReference type="ARBA" id="ARBA00022771"/>
    </source>
</evidence>
<evidence type="ECO:0000259" key="4">
    <source>
        <dbReference type="Pfam" id="PF04500"/>
    </source>
</evidence>
<sequence length="147" mass="16335">MCALYVDYPSSISVEGSFTPGPSGASPSYFTVSGATVKPEPVAADVDAHLALFAEAVGGETVDADYRNFNVLIWLQLILTRFFAVRFGLSNRGHLVVHVGDHKFIKHECYKKKIRWTCNKRIQLGCRASLTTYNSVIVRSFLEHNHS</sequence>